<proteinExistence type="predicted"/>
<dbReference type="EMBL" id="KI980488">
    <property type="protein sequence ID" value="EXK23931.1"/>
    <property type="molecule type" value="Genomic_DNA"/>
</dbReference>
<name>W9ZS43_FUSOX</name>
<sequence>MAIEDSGMLWISPSSLDWYGGHIALEVLVQLYTPRNPFQRSLVSQMSIQRFTVFKVAIEVCLRLLLQHARSEFEQGRRHTAEELVGRVLRLATEEVARAYQQHMLSKLQLNWQNLRKEFGQRVLPRLERLQQSEEELARQTGCLVTAQTIWEIHDEVGLLTSEIAPILM</sequence>
<protein>
    <submittedName>
        <fullName evidence="1">Uncharacterized protein</fullName>
    </submittedName>
</protein>
<accession>W9ZS43</accession>
<evidence type="ECO:0000313" key="1">
    <source>
        <dbReference type="EMBL" id="EXK23931.1"/>
    </source>
</evidence>
<reference evidence="1" key="2">
    <citation type="submission" date="2014-02" db="EMBL/GenBank/DDBJ databases">
        <title>Annotation of the Genome Sequence of Fusarium oxysporum f. sp. melonis 26406.</title>
        <authorList>
            <consortium name="The Broad Institute Genomics Platform"/>
            <person name="Ma L.-J."/>
            <person name="Corby-Kistler H."/>
            <person name="Broz K."/>
            <person name="Gale L.R."/>
            <person name="Jonkers W."/>
            <person name="O'Donnell K."/>
            <person name="Ploetz R."/>
            <person name="Steinberg C."/>
            <person name="Schwartz D.C."/>
            <person name="VanEtten H."/>
            <person name="Zhou S."/>
            <person name="Young S.K."/>
            <person name="Zeng Q."/>
            <person name="Gargeya S."/>
            <person name="Fitzgerald M."/>
            <person name="Abouelleil A."/>
            <person name="Alvarado L."/>
            <person name="Chapman S.B."/>
            <person name="Gainer-Dewar J."/>
            <person name="Goldberg J."/>
            <person name="Griggs A."/>
            <person name="Gujja S."/>
            <person name="Hansen M."/>
            <person name="Howarth C."/>
            <person name="Imamovic A."/>
            <person name="Ireland A."/>
            <person name="Larimer J."/>
            <person name="McCowan C."/>
            <person name="Murphy C."/>
            <person name="Pearson M."/>
            <person name="Poon T.W."/>
            <person name="Priest M."/>
            <person name="Roberts A."/>
            <person name="Saif S."/>
            <person name="Shea T."/>
            <person name="Sykes S."/>
            <person name="Wortman J."/>
            <person name="Nusbaum C."/>
            <person name="Birren B."/>
        </authorList>
    </citation>
    <scope>NUCLEOTIDE SEQUENCE</scope>
    <source>
        <strain evidence="1">26406</strain>
    </source>
</reference>
<gene>
    <name evidence="1" type="ORF">FOMG_19321</name>
</gene>
<dbReference type="VEuPathDB" id="FungiDB:FOMG_19321"/>
<dbReference type="AlphaFoldDB" id="W9ZS43"/>
<dbReference type="HOGENOM" id="CLU_1578589_0_0_1"/>
<organism evidence="1">
    <name type="scientific">Fusarium oxysporum f. sp. melonis 26406</name>
    <dbReference type="NCBI Taxonomy" id="1089452"/>
    <lineage>
        <taxon>Eukaryota</taxon>
        <taxon>Fungi</taxon>
        <taxon>Dikarya</taxon>
        <taxon>Ascomycota</taxon>
        <taxon>Pezizomycotina</taxon>
        <taxon>Sordariomycetes</taxon>
        <taxon>Hypocreomycetidae</taxon>
        <taxon>Hypocreales</taxon>
        <taxon>Nectriaceae</taxon>
        <taxon>Fusarium</taxon>
        <taxon>Fusarium oxysporum species complex</taxon>
    </lineage>
</organism>
<reference evidence="1" key="1">
    <citation type="submission" date="2012-04" db="EMBL/GenBank/DDBJ databases">
        <title>The Genome Sequence of Fusarium oxysporum melonis.</title>
        <authorList>
            <consortium name="The Broad Institute Genome Sequencing Platform"/>
            <person name="Ma L.-J."/>
            <person name="Gale L.R."/>
            <person name="Schwartz D.C."/>
            <person name="Zhou S."/>
            <person name="Corby-Kistler H."/>
            <person name="Young S.K."/>
            <person name="Zeng Q."/>
            <person name="Gargeya S."/>
            <person name="Fitzgerald M."/>
            <person name="Haas B."/>
            <person name="Abouelleil A."/>
            <person name="Alvarado L."/>
            <person name="Arachchi H.M."/>
            <person name="Berlin A."/>
            <person name="Brown A."/>
            <person name="Chapman S.B."/>
            <person name="Chen Z."/>
            <person name="Dunbar C."/>
            <person name="Freedman E."/>
            <person name="Gearin G."/>
            <person name="Goldberg J."/>
            <person name="Griggs A."/>
            <person name="Gujja S."/>
            <person name="Heiman D."/>
            <person name="Howarth C."/>
            <person name="Larson L."/>
            <person name="Lui A."/>
            <person name="MacDonald P.J.P."/>
            <person name="Montmayeur A."/>
            <person name="Murphy C."/>
            <person name="Neiman D."/>
            <person name="Pearson M."/>
            <person name="Priest M."/>
            <person name="Roberts A."/>
            <person name="Saif S."/>
            <person name="Shea T."/>
            <person name="Shenoy N."/>
            <person name="Sisk P."/>
            <person name="Stolte C."/>
            <person name="Sykes S."/>
            <person name="Wortman J."/>
            <person name="Nusbaum C."/>
            <person name="Birren B."/>
        </authorList>
    </citation>
    <scope>NUCLEOTIDE SEQUENCE</scope>
    <source>
        <strain evidence="1">26406</strain>
    </source>
</reference>
<dbReference type="Proteomes" id="UP000030703">
    <property type="component" value="Unassembled WGS sequence"/>
</dbReference>